<dbReference type="CDD" id="cd00430">
    <property type="entry name" value="PLPDE_III_AR"/>
    <property type="match status" value="1"/>
</dbReference>
<dbReference type="GO" id="GO:0009252">
    <property type="term" value="P:peptidoglycan biosynthetic process"/>
    <property type="evidence" value="ECO:0007669"/>
    <property type="project" value="TreeGrafter"/>
</dbReference>
<dbReference type="GO" id="GO:0008784">
    <property type="term" value="F:alanine racemase activity"/>
    <property type="evidence" value="ECO:0007669"/>
    <property type="project" value="UniProtKB-UniRule"/>
</dbReference>
<dbReference type="InterPro" id="IPR000821">
    <property type="entry name" value="Ala_racemase"/>
</dbReference>
<dbReference type="Gene3D" id="3.20.20.10">
    <property type="entry name" value="Alanine racemase"/>
    <property type="match status" value="1"/>
</dbReference>
<dbReference type="PANTHER" id="PTHR30511">
    <property type="entry name" value="ALANINE RACEMASE"/>
    <property type="match status" value="1"/>
</dbReference>
<dbReference type="InterPro" id="IPR001608">
    <property type="entry name" value="Ala_racemase_N"/>
</dbReference>
<comment type="similarity">
    <text evidence="4">Belongs to the alanine racemase family.</text>
</comment>
<dbReference type="GO" id="GO:0030170">
    <property type="term" value="F:pyridoxal phosphate binding"/>
    <property type="evidence" value="ECO:0007669"/>
    <property type="project" value="UniProtKB-UniRule"/>
</dbReference>
<dbReference type="InterPro" id="IPR020622">
    <property type="entry name" value="Ala_racemase_pyridoxalP-BS"/>
</dbReference>
<evidence type="ECO:0000259" key="7">
    <source>
        <dbReference type="SMART" id="SM01005"/>
    </source>
</evidence>
<accession>A0A4P6YUN8</accession>
<name>A0A4P6YUN8_9LACO</name>
<dbReference type="InterPro" id="IPR029066">
    <property type="entry name" value="PLP-binding_barrel"/>
</dbReference>
<dbReference type="EC" id="5.1.1.1" evidence="4"/>
<evidence type="ECO:0000256" key="2">
    <source>
        <dbReference type="ARBA" id="ARBA00022898"/>
    </source>
</evidence>
<protein>
    <recommendedName>
        <fullName evidence="4">Alanine racemase</fullName>
        <ecNumber evidence="4">5.1.1.1</ecNumber>
    </recommendedName>
</protein>
<feature type="binding site" evidence="4 6">
    <location>
        <position position="311"/>
    </location>
    <ligand>
        <name>substrate</name>
    </ligand>
</feature>
<keyword evidence="9" id="KW-1185">Reference proteome</keyword>
<comment type="catalytic activity">
    <reaction evidence="4">
        <text>L-alanine = D-alanine</text>
        <dbReference type="Rhea" id="RHEA:20249"/>
        <dbReference type="ChEBI" id="CHEBI:57416"/>
        <dbReference type="ChEBI" id="CHEBI:57972"/>
        <dbReference type="EC" id="5.1.1.1"/>
    </reaction>
</comment>
<evidence type="ECO:0000256" key="6">
    <source>
        <dbReference type="PIRSR" id="PIRSR600821-52"/>
    </source>
</evidence>
<dbReference type="PROSITE" id="PS00395">
    <property type="entry name" value="ALANINE_RACEMASE"/>
    <property type="match status" value="1"/>
</dbReference>
<dbReference type="NCBIfam" id="TIGR00492">
    <property type="entry name" value="alr"/>
    <property type="match status" value="1"/>
</dbReference>
<evidence type="ECO:0000256" key="4">
    <source>
        <dbReference type="HAMAP-Rule" id="MF_01201"/>
    </source>
</evidence>
<dbReference type="OrthoDB" id="9813814at2"/>
<keyword evidence="2 4" id="KW-0663">Pyridoxal phosphate</keyword>
<dbReference type="InterPro" id="IPR009006">
    <property type="entry name" value="Ala_racemase/Decarboxylase_C"/>
</dbReference>
<dbReference type="GO" id="GO:0030632">
    <property type="term" value="P:D-alanine biosynthetic process"/>
    <property type="evidence" value="ECO:0007669"/>
    <property type="project" value="UniProtKB-UniRule"/>
</dbReference>
<gene>
    <name evidence="8" type="primary">alr</name>
    <name evidence="8" type="ORF">EQG49_08495</name>
</gene>
<reference evidence="9" key="1">
    <citation type="submission" date="2019-03" db="EMBL/GenBank/DDBJ databases">
        <title>Weissella sp. 26KH-42 Genome sequencing.</title>
        <authorList>
            <person name="Heo J."/>
            <person name="Kim S.-J."/>
            <person name="Kim J.-S."/>
            <person name="Hong S.-B."/>
            <person name="Kwon S.-W."/>
        </authorList>
    </citation>
    <scope>NUCLEOTIDE SEQUENCE [LARGE SCALE GENOMIC DNA]</scope>
    <source>
        <strain evidence="9">26KH-42</strain>
    </source>
</reference>
<dbReference type="FunFam" id="3.20.20.10:FF:000002">
    <property type="entry name" value="Alanine racemase"/>
    <property type="match status" value="1"/>
</dbReference>
<dbReference type="SUPFAM" id="SSF50621">
    <property type="entry name" value="Alanine racemase C-terminal domain-like"/>
    <property type="match status" value="1"/>
</dbReference>
<dbReference type="Proteomes" id="UP000292886">
    <property type="component" value="Chromosome"/>
</dbReference>
<dbReference type="SUPFAM" id="SSF51419">
    <property type="entry name" value="PLP-binding barrel"/>
    <property type="match status" value="1"/>
</dbReference>
<dbReference type="KEGG" id="wei:EQG49_08495"/>
<feature type="binding site" evidence="4 6">
    <location>
        <position position="135"/>
    </location>
    <ligand>
        <name>substrate</name>
    </ligand>
</feature>
<sequence>MVESVMRPTVIELSLSAIKDNIETIRTATHVQNFWAVVKANAYGHGLVPMVNGLRQAHVDGFSVATLDEALVVRQVEPELPILVLALVEPKYAQIMADNQIMATVGTLAWLNSAQTYLHETALQVSLGLDTGMGRIGFDDRHELDAAIEFIEKNSAQFEWTSLHTHFSTADSPDFAYFAMQLQRWNKLTAGLAFPKYVHVANSGAALYHHDEITMQTARIGALMYGWDPSMGDLQPKLDLQPVLALRSQLMNVKQHTAVDGVSYGHHYFTQPGEWIGTVPIGYADGLPKQLTGMRVLVGGEQATIVGDIAMDQLMISLPHEFAVGTPVIFLGHDGTQAITIEEWTAKTGLDPWDITTGFTDRITRRLVN</sequence>
<feature type="active site" description="Proton acceptor; specific for D-alanine" evidence="4">
    <location>
        <position position="39"/>
    </location>
</feature>
<dbReference type="EMBL" id="CP037940">
    <property type="protein sequence ID" value="QBO36509.1"/>
    <property type="molecule type" value="Genomic_DNA"/>
</dbReference>
<keyword evidence="3 4" id="KW-0413">Isomerase</keyword>
<dbReference type="SMART" id="SM01005">
    <property type="entry name" value="Ala_racemase_C"/>
    <property type="match status" value="1"/>
</dbReference>
<evidence type="ECO:0000256" key="1">
    <source>
        <dbReference type="ARBA" id="ARBA00001933"/>
    </source>
</evidence>
<feature type="domain" description="Alanine racemase C-terminal" evidence="7">
    <location>
        <begin position="243"/>
        <end position="368"/>
    </location>
</feature>
<dbReference type="Pfam" id="PF00842">
    <property type="entry name" value="Ala_racemase_C"/>
    <property type="match status" value="1"/>
</dbReference>
<proteinExistence type="inferred from homology"/>
<evidence type="ECO:0000256" key="5">
    <source>
        <dbReference type="PIRSR" id="PIRSR600821-50"/>
    </source>
</evidence>
<dbReference type="RefSeq" id="WP_133363586.1">
    <property type="nucleotide sequence ID" value="NZ_CP037940.1"/>
</dbReference>
<feature type="active site" description="Proton acceptor; specific for L-alanine" evidence="4">
    <location>
        <position position="264"/>
    </location>
</feature>
<dbReference type="PANTHER" id="PTHR30511:SF0">
    <property type="entry name" value="ALANINE RACEMASE, CATABOLIC-RELATED"/>
    <property type="match status" value="1"/>
</dbReference>
<dbReference type="GO" id="GO:0005829">
    <property type="term" value="C:cytosol"/>
    <property type="evidence" value="ECO:0007669"/>
    <property type="project" value="TreeGrafter"/>
</dbReference>
<dbReference type="PRINTS" id="PR00992">
    <property type="entry name" value="ALARACEMASE"/>
</dbReference>
<dbReference type="HAMAP" id="MF_01201">
    <property type="entry name" value="Ala_racemase"/>
    <property type="match status" value="1"/>
</dbReference>
<evidence type="ECO:0000313" key="9">
    <source>
        <dbReference type="Proteomes" id="UP000292886"/>
    </source>
</evidence>
<evidence type="ECO:0000256" key="3">
    <source>
        <dbReference type="ARBA" id="ARBA00023235"/>
    </source>
</evidence>
<evidence type="ECO:0000313" key="8">
    <source>
        <dbReference type="EMBL" id="QBO36509.1"/>
    </source>
</evidence>
<feature type="modified residue" description="N6-(pyridoxal phosphate)lysine" evidence="4 5">
    <location>
        <position position="39"/>
    </location>
</feature>
<dbReference type="UniPathway" id="UPA00042">
    <property type="reaction ID" value="UER00497"/>
</dbReference>
<dbReference type="Gene3D" id="2.40.37.10">
    <property type="entry name" value="Lyase, Ornithine Decarboxylase, Chain A, domain 1"/>
    <property type="match status" value="1"/>
</dbReference>
<organism evidence="8 9">
    <name type="scientific">Periweissella cryptocerci</name>
    <dbReference type="NCBI Taxonomy" id="2506420"/>
    <lineage>
        <taxon>Bacteria</taxon>
        <taxon>Bacillati</taxon>
        <taxon>Bacillota</taxon>
        <taxon>Bacilli</taxon>
        <taxon>Lactobacillales</taxon>
        <taxon>Lactobacillaceae</taxon>
        <taxon>Periweissella</taxon>
    </lineage>
</organism>
<comment type="cofactor">
    <cofactor evidence="1 4 5">
        <name>pyridoxal 5'-phosphate</name>
        <dbReference type="ChEBI" id="CHEBI:597326"/>
    </cofactor>
</comment>
<dbReference type="Pfam" id="PF01168">
    <property type="entry name" value="Ala_racemase_N"/>
    <property type="match status" value="1"/>
</dbReference>
<comment type="function">
    <text evidence="4">Catalyzes the interconversion of L-alanine and D-alanine. May also act on other amino acids.</text>
</comment>
<dbReference type="AlphaFoldDB" id="A0A4P6YUN8"/>
<comment type="pathway">
    <text evidence="4">Amino-acid biosynthesis; D-alanine biosynthesis; D-alanine from L-alanine: step 1/1.</text>
</comment>
<dbReference type="InterPro" id="IPR011079">
    <property type="entry name" value="Ala_racemase_C"/>
</dbReference>